<name>A0A1G2L1T0_9BACT</name>
<organism evidence="1 2">
    <name type="scientific">Candidatus Sungbacteria bacterium RIFCSPLOWO2_01_FULL_47_10</name>
    <dbReference type="NCBI Taxonomy" id="1802276"/>
    <lineage>
        <taxon>Bacteria</taxon>
        <taxon>Candidatus Sungiibacteriota</taxon>
    </lineage>
</organism>
<comment type="caution">
    <text evidence="1">The sequence shown here is derived from an EMBL/GenBank/DDBJ whole genome shotgun (WGS) entry which is preliminary data.</text>
</comment>
<evidence type="ECO:0000313" key="1">
    <source>
        <dbReference type="EMBL" id="OHA04639.1"/>
    </source>
</evidence>
<dbReference type="EMBL" id="MHQO01000072">
    <property type="protein sequence ID" value="OHA04639.1"/>
    <property type="molecule type" value="Genomic_DNA"/>
</dbReference>
<gene>
    <name evidence="1" type="ORF">A2934_02670</name>
</gene>
<reference evidence="1 2" key="1">
    <citation type="journal article" date="2016" name="Nat. Commun.">
        <title>Thousands of microbial genomes shed light on interconnected biogeochemical processes in an aquifer system.</title>
        <authorList>
            <person name="Anantharaman K."/>
            <person name="Brown C.T."/>
            <person name="Hug L.A."/>
            <person name="Sharon I."/>
            <person name="Castelle C.J."/>
            <person name="Probst A.J."/>
            <person name="Thomas B.C."/>
            <person name="Singh A."/>
            <person name="Wilkins M.J."/>
            <person name="Karaoz U."/>
            <person name="Brodie E.L."/>
            <person name="Williams K.H."/>
            <person name="Hubbard S.S."/>
            <person name="Banfield J.F."/>
        </authorList>
    </citation>
    <scope>NUCLEOTIDE SEQUENCE [LARGE SCALE GENOMIC DNA]</scope>
</reference>
<dbReference type="Proteomes" id="UP000177982">
    <property type="component" value="Unassembled WGS sequence"/>
</dbReference>
<evidence type="ECO:0000313" key="2">
    <source>
        <dbReference type="Proteomes" id="UP000177982"/>
    </source>
</evidence>
<proteinExistence type="predicted"/>
<dbReference type="AlphaFoldDB" id="A0A1G2L1T0"/>
<accession>A0A1G2L1T0</accession>
<sequence>MQTNITHNRLFLPIAVFFCGAIENDPKRMNVFVFGNSDLQFDSLPLRILPFLKKTCPDVRFFICDPNEEWDALENIIAIDTVEGIASVRLFSDTDEFIRTPRITMHDFDALSNILLLKKIGKIQSIRIIGVPPDMPEDEAAHSVEKIIKTLR</sequence>
<protein>
    <submittedName>
        <fullName evidence="1">Uncharacterized protein</fullName>
    </submittedName>
</protein>